<evidence type="ECO:0000313" key="12">
    <source>
        <dbReference type="Proteomes" id="UP000465601"/>
    </source>
</evidence>
<keyword evidence="7 9" id="KW-0472">Membrane</keyword>
<dbReference type="InterPro" id="IPR052180">
    <property type="entry name" value="NhaC_Na-H+_Antiporter"/>
</dbReference>
<dbReference type="Proteomes" id="UP000465601">
    <property type="component" value="Unassembled WGS sequence"/>
</dbReference>
<keyword evidence="3" id="KW-0050">Antiport</keyword>
<keyword evidence="6 9" id="KW-1133">Transmembrane helix</keyword>
<dbReference type="AlphaFoldDB" id="A0A833HRA9"/>
<dbReference type="GO" id="GO:0015297">
    <property type="term" value="F:antiporter activity"/>
    <property type="evidence" value="ECO:0007669"/>
    <property type="project" value="UniProtKB-KW"/>
</dbReference>
<sequence length="468" mass="50811">MQHKSNKRRNPSALISLVPIMIVGISLYFSVFLYDGQPHFSLFLGAAAAGLLGYFLGFSWKEISNGLINSINKGISALIIMLIIGMLIGVWIGSGMVPALIYIGFDLLLPAWFLPIVLILSCVTSVITGSSWTTIGTIGVTAISVGYGLGISEPIIAGVVVSGAFFGDKLSPMSDSTNLTSSLLDVELFTHIKHMLYTTVPSFLIALLFYTLLGLFSVKEADIGIEVIKYQEVIKNHFNLSPLLAIPPLVVIVMVIYKVPAIPSLTAGLILGGLTQIFIQGQTLEKFYQTVYNGFMIETEIPEINELLSGGGLSSMYNVVAIGILALAFGGIMETTGMLKAIVNTFLKFTYRIGSLITVTLLTSVFLNIFGGNQYMSVIIPGEMYRESYREKNLQLKNLTRTLEGGGTLTSPLVPWNSGGLFVLSVLGVSPLSYGPYAVICWLTPIIIAIYGYFDITMHKLDKVEEYS</sequence>
<evidence type="ECO:0000259" key="10">
    <source>
        <dbReference type="Pfam" id="PF03553"/>
    </source>
</evidence>
<name>A0A833HRA9_9FIRM</name>
<feature type="transmembrane region" description="Helical" evidence="9">
    <location>
        <begin position="111"/>
        <end position="133"/>
    </location>
</feature>
<keyword evidence="2" id="KW-0813">Transport</keyword>
<comment type="subcellular location">
    <subcellularLocation>
        <location evidence="1">Cell membrane</location>
        <topology evidence="1">Multi-pass membrane protein</topology>
    </subcellularLocation>
</comment>
<feature type="transmembrane region" description="Helical" evidence="9">
    <location>
        <begin position="78"/>
        <end position="105"/>
    </location>
</feature>
<feature type="transmembrane region" description="Helical" evidence="9">
    <location>
        <begin position="145"/>
        <end position="166"/>
    </location>
</feature>
<reference evidence="11 12" key="1">
    <citation type="submission" date="2019-10" db="EMBL/GenBank/DDBJ databases">
        <title>Alkaliphilus serpentinus sp. nov. and Alkaliphilus pronyensis sp. nov., two novel anaerobic alkaliphilic species isolated from the serpentinized-hosted hydrothermal field of the Prony Bay (New Caledonia).</title>
        <authorList>
            <person name="Postec A."/>
        </authorList>
    </citation>
    <scope>NUCLEOTIDE SEQUENCE [LARGE SCALE GENOMIC DNA]</scope>
    <source>
        <strain evidence="11 12">LacT</strain>
    </source>
</reference>
<dbReference type="InterPro" id="IPR018461">
    <property type="entry name" value="Na/H_Antiport_NhaC-like_C"/>
</dbReference>
<keyword evidence="12" id="KW-1185">Reference proteome</keyword>
<dbReference type="PANTHER" id="PTHR33451">
    <property type="entry name" value="MALATE-2H(+)/NA(+)-LACTATE ANTIPORTER"/>
    <property type="match status" value="1"/>
</dbReference>
<evidence type="ECO:0000256" key="4">
    <source>
        <dbReference type="ARBA" id="ARBA00022475"/>
    </source>
</evidence>
<evidence type="ECO:0000256" key="8">
    <source>
        <dbReference type="ARBA" id="ARBA00038435"/>
    </source>
</evidence>
<evidence type="ECO:0000256" key="1">
    <source>
        <dbReference type="ARBA" id="ARBA00004651"/>
    </source>
</evidence>
<dbReference type="OrthoDB" id="9762978at2"/>
<feature type="transmembrane region" description="Helical" evidence="9">
    <location>
        <begin position="40"/>
        <end position="57"/>
    </location>
</feature>
<dbReference type="InterPro" id="IPR004770">
    <property type="entry name" value="Na/H_antiport_NhaC"/>
</dbReference>
<feature type="transmembrane region" description="Helical" evidence="9">
    <location>
        <begin position="316"/>
        <end position="337"/>
    </location>
</feature>
<feature type="transmembrane region" description="Helical" evidence="9">
    <location>
        <begin position="12"/>
        <end position="34"/>
    </location>
</feature>
<comment type="caution">
    <text evidence="11">The sequence shown here is derived from an EMBL/GenBank/DDBJ whole genome shotgun (WGS) entry which is preliminary data.</text>
</comment>
<evidence type="ECO:0000256" key="2">
    <source>
        <dbReference type="ARBA" id="ARBA00022448"/>
    </source>
</evidence>
<dbReference type="NCBIfam" id="TIGR00931">
    <property type="entry name" value="antiport_nhaC"/>
    <property type="match status" value="1"/>
</dbReference>
<feature type="transmembrane region" description="Helical" evidence="9">
    <location>
        <begin position="195"/>
        <end position="218"/>
    </location>
</feature>
<dbReference type="PANTHER" id="PTHR33451:SF3">
    <property type="entry name" value="MALATE-2H(+)_NA(+)-LACTATE ANTIPORTER"/>
    <property type="match status" value="1"/>
</dbReference>
<dbReference type="GO" id="GO:0005886">
    <property type="term" value="C:plasma membrane"/>
    <property type="evidence" value="ECO:0007669"/>
    <property type="project" value="UniProtKB-SubCell"/>
</dbReference>
<evidence type="ECO:0000256" key="3">
    <source>
        <dbReference type="ARBA" id="ARBA00022449"/>
    </source>
</evidence>
<keyword evidence="4" id="KW-1003">Cell membrane</keyword>
<comment type="similarity">
    <text evidence="8">Belongs to the NhaC Na(+)/H(+) (TC 2.A.35) antiporter family.</text>
</comment>
<evidence type="ECO:0000256" key="6">
    <source>
        <dbReference type="ARBA" id="ARBA00022989"/>
    </source>
</evidence>
<evidence type="ECO:0000313" key="11">
    <source>
        <dbReference type="EMBL" id="KAB3533163.1"/>
    </source>
</evidence>
<evidence type="ECO:0000256" key="7">
    <source>
        <dbReference type="ARBA" id="ARBA00023136"/>
    </source>
</evidence>
<evidence type="ECO:0000256" key="5">
    <source>
        <dbReference type="ARBA" id="ARBA00022692"/>
    </source>
</evidence>
<accession>A0A833HRA9</accession>
<organism evidence="11 12">
    <name type="scientific">Alkaliphilus serpentinus</name>
    <dbReference type="NCBI Taxonomy" id="1482731"/>
    <lineage>
        <taxon>Bacteria</taxon>
        <taxon>Bacillati</taxon>
        <taxon>Bacillota</taxon>
        <taxon>Clostridia</taxon>
        <taxon>Peptostreptococcales</taxon>
        <taxon>Natronincolaceae</taxon>
        <taxon>Alkaliphilus</taxon>
    </lineage>
</organism>
<gene>
    <name evidence="11" type="primary">nhaC</name>
    <name evidence="11" type="ORF">F8153_01030</name>
</gene>
<protein>
    <submittedName>
        <fullName evidence="11">Na+/H+ antiporter NhaC</fullName>
    </submittedName>
</protein>
<keyword evidence="5 9" id="KW-0812">Transmembrane</keyword>
<feature type="transmembrane region" description="Helical" evidence="9">
    <location>
        <begin position="349"/>
        <end position="370"/>
    </location>
</feature>
<feature type="transmembrane region" description="Helical" evidence="9">
    <location>
        <begin position="434"/>
        <end position="454"/>
    </location>
</feature>
<evidence type="ECO:0000256" key="9">
    <source>
        <dbReference type="SAM" id="Phobius"/>
    </source>
</evidence>
<dbReference type="Pfam" id="PF03553">
    <property type="entry name" value="Na_H_antiporter"/>
    <property type="match status" value="1"/>
</dbReference>
<dbReference type="EMBL" id="WBZB01000004">
    <property type="protein sequence ID" value="KAB3533163.1"/>
    <property type="molecule type" value="Genomic_DNA"/>
</dbReference>
<feature type="domain" description="Na+/H+ antiporter NhaC-like C-terminal" evidence="10">
    <location>
        <begin position="163"/>
        <end position="454"/>
    </location>
</feature>
<feature type="transmembrane region" description="Helical" evidence="9">
    <location>
        <begin position="238"/>
        <end position="257"/>
    </location>
</feature>
<dbReference type="RefSeq" id="WP_151864488.1">
    <property type="nucleotide sequence ID" value="NZ_WBZB01000004.1"/>
</dbReference>
<proteinExistence type="inferred from homology"/>